<evidence type="ECO:0000256" key="10">
    <source>
        <dbReference type="ARBA" id="ARBA00023136"/>
    </source>
</evidence>
<evidence type="ECO:0000256" key="5">
    <source>
        <dbReference type="ARBA" id="ARBA00022692"/>
    </source>
</evidence>
<evidence type="ECO:0000256" key="3">
    <source>
        <dbReference type="ARBA" id="ARBA00022568"/>
    </source>
</evidence>
<evidence type="ECO:0000256" key="12">
    <source>
        <dbReference type="ARBA" id="ARBA00023303"/>
    </source>
</evidence>
<comment type="subcellular location">
    <subcellularLocation>
        <location evidence="1">Membrane</location>
        <topology evidence="1">Multi-pass membrane protein</topology>
    </subcellularLocation>
</comment>
<dbReference type="EMBL" id="MAYM02001550">
    <property type="protein sequence ID" value="RLN14768.1"/>
    <property type="molecule type" value="Genomic_DNA"/>
</dbReference>
<evidence type="ECO:0000313" key="21">
    <source>
        <dbReference type="Proteomes" id="UP000277300"/>
    </source>
</evidence>
<protein>
    <recommendedName>
        <fullName evidence="14">Ion transport domain-containing protein</fullName>
    </recommendedName>
</protein>
<evidence type="ECO:0000256" key="11">
    <source>
        <dbReference type="ARBA" id="ARBA00023180"/>
    </source>
</evidence>
<evidence type="ECO:0000256" key="9">
    <source>
        <dbReference type="ARBA" id="ARBA00023065"/>
    </source>
</evidence>
<evidence type="ECO:0000313" key="19">
    <source>
        <dbReference type="EMBL" id="RLN63406.1"/>
    </source>
</evidence>
<keyword evidence="6" id="KW-0106">Calcium</keyword>
<dbReference type="EMBL" id="MBDN02000033">
    <property type="protein sequence ID" value="RLN83440.1"/>
    <property type="molecule type" value="Genomic_DNA"/>
</dbReference>
<dbReference type="GO" id="GO:0008331">
    <property type="term" value="F:high voltage-gated calcium channel activity"/>
    <property type="evidence" value="ECO:0007669"/>
    <property type="project" value="TreeGrafter"/>
</dbReference>
<reference evidence="15" key="3">
    <citation type="submission" date="2020-06" db="EMBL/GenBank/DDBJ databases">
        <authorList>
            <person name="Studholme D.J."/>
        </authorList>
    </citation>
    <scope>NUCLEOTIDE SEQUENCE</scope>
    <source>
        <strain evidence="15">NZFS 2646</strain>
        <strain evidence="16">NZFS 3630</strain>
    </source>
</reference>
<gene>
    <name evidence="17" type="ORF">BBI17_002044</name>
    <name evidence="19" type="ORF">BBJ29_003952</name>
    <name evidence="20" type="ORF">BBO99_00002108</name>
    <name evidence="18" type="ORF">BBP00_00006625</name>
    <name evidence="15" type="ORF">JM16_003949</name>
    <name evidence="16" type="ORF">JM18_005408</name>
</gene>
<keyword evidence="23" id="KW-1185">Reference proteome</keyword>
<dbReference type="EMBL" id="JPWU03000195">
    <property type="protein sequence ID" value="KAG2523037.1"/>
    <property type="molecule type" value="Genomic_DNA"/>
</dbReference>
<organism evidence="18 21">
    <name type="scientific">Phytophthora kernoviae</name>
    <dbReference type="NCBI Taxonomy" id="325452"/>
    <lineage>
        <taxon>Eukaryota</taxon>
        <taxon>Sar</taxon>
        <taxon>Stramenopiles</taxon>
        <taxon>Oomycota</taxon>
        <taxon>Peronosporomycetes</taxon>
        <taxon>Peronosporales</taxon>
        <taxon>Peronosporaceae</taxon>
        <taxon>Phytophthora</taxon>
    </lineage>
</organism>
<accession>A0A3F2RKH7</accession>
<dbReference type="Gene3D" id="1.20.120.350">
    <property type="entry name" value="Voltage-gated potassium channels. Chain C"/>
    <property type="match status" value="1"/>
</dbReference>
<evidence type="ECO:0000256" key="2">
    <source>
        <dbReference type="ARBA" id="ARBA00022448"/>
    </source>
</evidence>
<evidence type="ECO:0000313" key="16">
    <source>
        <dbReference type="EMBL" id="KAG2523037.1"/>
    </source>
</evidence>
<dbReference type="GO" id="GO:0005891">
    <property type="term" value="C:voltage-gated calcium channel complex"/>
    <property type="evidence" value="ECO:0007669"/>
    <property type="project" value="TreeGrafter"/>
</dbReference>
<sequence length="165" mass="18997">MMLFICMPREGWSDIMYMLQDAGFTTTPSIFLVSFVLISSYFMLNLALAVIWENFSEASMVEAEQQKLKYKKKFIQRLLNHWIFSTIVTALILLNTVLLSLDQYPVDESLASTVDVINFVLTLLFLLEAVLKVFGLGFYQWSEDRYNIFDALVVALAPNLRVDQT</sequence>
<dbReference type="Pfam" id="PF00520">
    <property type="entry name" value="Ion_trans"/>
    <property type="match status" value="2"/>
</dbReference>
<dbReference type="Proteomes" id="UP000792063">
    <property type="component" value="Unassembled WGS sequence"/>
</dbReference>
<keyword evidence="9" id="KW-0406">Ion transport</keyword>
<dbReference type="InterPro" id="IPR005821">
    <property type="entry name" value="Ion_trans_dom"/>
</dbReference>
<dbReference type="EMBL" id="JPWV03000192">
    <property type="protein sequence ID" value="KAG2521641.1"/>
    <property type="molecule type" value="Genomic_DNA"/>
</dbReference>
<dbReference type="Proteomes" id="UP000285624">
    <property type="component" value="Unassembled WGS sequence"/>
</dbReference>
<dbReference type="EMBL" id="MBDO02000234">
    <property type="protein sequence ID" value="RLN59179.1"/>
    <property type="molecule type" value="Genomic_DNA"/>
</dbReference>
<feature type="transmembrane region" description="Helical" evidence="13">
    <location>
        <begin position="30"/>
        <end position="52"/>
    </location>
</feature>
<keyword evidence="4" id="KW-0107">Calcium channel</keyword>
<evidence type="ECO:0000313" key="20">
    <source>
        <dbReference type="EMBL" id="RLN83440.1"/>
    </source>
</evidence>
<reference evidence="21 22" key="2">
    <citation type="submission" date="2018-07" db="EMBL/GenBank/DDBJ databases">
        <title>Genome sequencing of oomycete isolates from Chile give support for New Zealand origin for Phytophthora kernoviae and make available the first Nothophytophthora sp. genome.</title>
        <authorList>
            <person name="Studholme D.J."/>
            <person name="Sanfuentes E."/>
            <person name="Panda P."/>
            <person name="Hill R."/>
            <person name="Sambles C."/>
            <person name="Grant M."/>
            <person name="Williams N.M."/>
            <person name="Mcdougal R.L."/>
        </authorList>
    </citation>
    <scope>NUCLEOTIDE SEQUENCE [LARGE SCALE GENOMIC DNA]</scope>
    <source>
        <strain evidence="17">Chile2</strain>
        <strain evidence="20">Chile4</strain>
        <strain evidence="18">Chile6</strain>
        <strain evidence="19">Chile7</strain>
    </source>
</reference>
<evidence type="ECO:0000256" key="13">
    <source>
        <dbReference type="SAM" id="Phobius"/>
    </source>
</evidence>
<evidence type="ECO:0000256" key="4">
    <source>
        <dbReference type="ARBA" id="ARBA00022673"/>
    </source>
</evidence>
<dbReference type="AlphaFoldDB" id="A0A3F2RKH7"/>
<evidence type="ECO:0000256" key="8">
    <source>
        <dbReference type="ARBA" id="ARBA00022989"/>
    </source>
</evidence>
<evidence type="ECO:0000256" key="6">
    <source>
        <dbReference type="ARBA" id="ARBA00022837"/>
    </source>
</evidence>
<keyword evidence="11" id="KW-0325">Glycoprotein</keyword>
<dbReference type="GO" id="GO:0098703">
    <property type="term" value="P:calcium ion import across plasma membrane"/>
    <property type="evidence" value="ECO:0007669"/>
    <property type="project" value="TreeGrafter"/>
</dbReference>
<dbReference type="SUPFAM" id="SSF81324">
    <property type="entry name" value="Voltage-gated potassium channels"/>
    <property type="match status" value="2"/>
</dbReference>
<evidence type="ECO:0000259" key="14">
    <source>
        <dbReference type="Pfam" id="PF00520"/>
    </source>
</evidence>
<evidence type="ECO:0000313" key="18">
    <source>
        <dbReference type="EMBL" id="RLN59179.1"/>
    </source>
</evidence>
<dbReference type="Proteomes" id="UP000277300">
    <property type="component" value="Unassembled WGS sequence"/>
</dbReference>
<dbReference type="OrthoDB" id="128107at2759"/>
<evidence type="ECO:0000313" key="22">
    <source>
        <dbReference type="Proteomes" id="UP000284657"/>
    </source>
</evidence>
<dbReference type="InterPro" id="IPR050599">
    <property type="entry name" value="VDCC_alpha-1_subunit"/>
</dbReference>
<dbReference type="PANTHER" id="PTHR45628:SF7">
    <property type="entry name" value="VOLTAGE-DEPENDENT CALCIUM CHANNEL TYPE A SUBUNIT ALPHA-1"/>
    <property type="match status" value="1"/>
</dbReference>
<evidence type="ECO:0000313" key="17">
    <source>
        <dbReference type="EMBL" id="RLN14768.1"/>
    </source>
</evidence>
<dbReference type="EMBL" id="MBAD02000738">
    <property type="protein sequence ID" value="RLN63406.1"/>
    <property type="molecule type" value="Genomic_DNA"/>
</dbReference>
<dbReference type="Proteomes" id="UP000785171">
    <property type="component" value="Unassembled WGS sequence"/>
</dbReference>
<proteinExistence type="predicted"/>
<keyword evidence="12" id="KW-0407">Ion channel</keyword>
<evidence type="ECO:0000256" key="1">
    <source>
        <dbReference type="ARBA" id="ARBA00004141"/>
    </source>
</evidence>
<feature type="transmembrane region" description="Helical" evidence="13">
    <location>
        <begin position="119"/>
        <end position="139"/>
    </location>
</feature>
<name>A0A3F2RKH7_9STRA</name>
<dbReference type="Proteomes" id="UP000284657">
    <property type="component" value="Unassembled WGS sequence"/>
</dbReference>
<keyword evidence="10 13" id="KW-0472">Membrane</keyword>
<dbReference type="PANTHER" id="PTHR45628">
    <property type="entry name" value="VOLTAGE-DEPENDENT CALCIUM CHANNEL TYPE A SUBUNIT ALPHA-1"/>
    <property type="match status" value="1"/>
</dbReference>
<comment type="caution">
    <text evidence="18">The sequence shown here is derived from an EMBL/GenBank/DDBJ whole genome shotgun (WGS) entry which is preliminary data.</text>
</comment>
<keyword evidence="2" id="KW-0813">Transport</keyword>
<feature type="transmembrane region" description="Helical" evidence="13">
    <location>
        <begin position="78"/>
        <end position="99"/>
    </location>
</feature>
<dbReference type="Proteomes" id="UP000285883">
    <property type="component" value="Unassembled WGS sequence"/>
</dbReference>
<keyword evidence="3" id="KW-0109">Calcium transport</keyword>
<dbReference type="STRING" id="325452.A0A3F2RKH7"/>
<feature type="domain" description="Ion transport" evidence="14">
    <location>
        <begin position="82"/>
        <end position="156"/>
    </location>
</feature>
<evidence type="ECO:0000313" key="23">
    <source>
        <dbReference type="Proteomes" id="UP000285624"/>
    </source>
</evidence>
<evidence type="ECO:0000256" key="7">
    <source>
        <dbReference type="ARBA" id="ARBA00022882"/>
    </source>
</evidence>
<dbReference type="InterPro" id="IPR027359">
    <property type="entry name" value="Volt_channel_dom_sf"/>
</dbReference>
<reference evidence="15" key="1">
    <citation type="journal article" date="2015" name="Genom Data">
        <title>Genome sequences of six Phytophthora species associated with forests in New Zealand.</title>
        <authorList>
            <person name="Studholme D.J."/>
            <person name="McDougal R.L."/>
            <person name="Sambles C."/>
            <person name="Hansen E."/>
            <person name="Hardy G."/>
            <person name="Grant M."/>
            <person name="Ganley R.J."/>
            <person name="Williams N.M."/>
        </authorList>
    </citation>
    <scope>NUCLEOTIDE SEQUENCE</scope>
    <source>
        <strain evidence="15">NZFS 2646</strain>
        <strain evidence="16">NZFS 3630</strain>
    </source>
</reference>
<keyword evidence="7" id="KW-0851">Voltage-gated channel</keyword>
<evidence type="ECO:0000313" key="15">
    <source>
        <dbReference type="EMBL" id="KAG2521641.1"/>
    </source>
</evidence>
<dbReference type="Gene3D" id="1.10.287.70">
    <property type="match status" value="1"/>
</dbReference>
<feature type="domain" description="Ion transport" evidence="14">
    <location>
        <begin position="1"/>
        <end position="58"/>
    </location>
</feature>
<keyword evidence="8 13" id="KW-1133">Transmembrane helix</keyword>
<keyword evidence="5 13" id="KW-0812">Transmembrane</keyword>